<evidence type="ECO:0000256" key="3">
    <source>
        <dbReference type="ARBA" id="ARBA00022723"/>
    </source>
</evidence>
<keyword evidence="9" id="KW-1185">Reference proteome</keyword>
<proteinExistence type="predicted"/>
<dbReference type="GO" id="GO:0005634">
    <property type="term" value="C:nucleus"/>
    <property type="evidence" value="ECO:0007669"/>
    <property type="project" value="UniProtKB-SubCell"/>
</dbReference>
<protein>
    <submittedName>
        <fullName evidence="8">Ester hydrolase-like protein</fullName>
    </submittedName>
</protein>
<evidence type="ECO:0000256" key="1">
    <source>
        <dbReference type="ARBA" id="ARBA00004123"/>
    </source>
</evidence>
<sequence>MSLLTKYPSIKRQLLVPSLQEIADLLNQNLNRYFAECNAAVVDCPNLRQAPFHLANEGLCGNPMVADIGGVRYLSPLPRLDKQPYNFTELGELMGFKNALVIGAACAPFHVTGVNCELIPNLAFKKDENECLTIANETHAAKIDERGECELFKLDSVECCLLGNVFVCEGKPGKVLKINAKKRIGNENFTESIRNIIREKYGENIISLGGVFLIKQGTAKLHIMPDFSTTPLNTEEQVNEWLKFFSMKAPLICLSVFHSYDDNLELRMEHTHCFSTHGAGGHYHYDITPDEIEYEAYFNVAETLYRVDAPKSG</sequence>
<dbReference type="EMBL" id="NCKU01001172">
    <property type="protein sequence ID" value="RWS12884.1"/>
    <property type="molecule type" value="Genomic_DNA"/>
</dbReference>
<reference evidence="8 9" key="1">
    <citation type="journal article" date="2018" name="Gigascience">
        <title>Genomes of trombidid mites reveal novel predicted allergens and laterally-transferred genes associated with secondary metabolism.</title>
        <authorList>
            <person name="Dong X."/>
            <person name="Chaisiri K."/>
            <person name="Xia D."/>
            <person name="Armstrong S.D."/>
            <person name="Fang Y."/>
            <person name="Donnelly M.J."/>
            <person name="Kadowaki T."/>
            <person name="McGarry J.W."/>
            <person name="Darby A.C."/>
            <person name="Makepeace B.L."/>
        </authorList>
    </citation>
    <scope>NUCLEOTIDE SEQUENCE [LARGE SCALE GENOMIC DNA]</scope>
    <source>
        <strain evidence="8">UoL-WK</strain>
    </source>
</reference>
<dbReference type="Proteomes" id="UP000285301">
    <property type="component" value="Unassembled WGS sequence"/>
</dbReference>
<keyword evidence="6" id="KW-0539">Nucleus</keyword>
<feature type="domain" description="DUF1907" evidence="7">
    <location>
        <begin position="25"/>
        <end position="307"/>
    </location>
</feature>
<evidence type="ECO:0000256" key="5">
    <source>
        <dbReference type="ARBA" id="ARBA00022833"/>
    </source>
</evidence>
<gene>
    <name evidence="8" type="ORF">B4U79_00220</name>
</gene>
<dbReference type="CDD" id="cd17298">
    <property type="entry name" value="DUF1907"/>
    <property type="match status" value="1"/>
</dbReference>
<dbReference type="AlphaFoldDB" id="A0A443RC76"/>
<evidence type="ECO:0000256" key="6">
    <source>
        <dbReference type="ARBA" id="ARBA00023242"/>
    </source>
</evidence>
<dbReference type="SUPFAM" id="SSF117856">
    <property type="entry name" value="AF0104/ALDC/Ptd012-like"/>
    <property type="match status" value="1"/>
</dbReference>
<keyword evidence="4 8" id="KW-0378">Hydrolase</keyword>
<dbReference type="OrthoDB" id="5119241at2759"/>
<organism evidence="8 9">
    <name type="scientific">Dinothrombium tinctorium</name>
    <dbReference type="NCBI Taxonomy" id="1965070"/>
    <lineage>
        <taxon>Eukaryota</taxon>
        <taxon>Metazoa</taxon>
        <taxon>Ecdysozoa</taxon>
        <taxon>Arthropoda</taxon>
        <taxon>Chelicerata</taxon>
        <taxon>Arachnida</taxon>
        <taxon>Acari</taxon>
        <taxon>Acariformes</taxon>
        <taxon>Trombidiformes</taxon>
        <taxon>Prostigmata</taxon>
        <taxon>Anystina</taxon>
        <taxon>Parasitengona</taxon>
        <taxon>Trombidioidea</taxon>
        <taxon>Trombidiidae</taxon>
        <taxon>Dinothrombium</taxon>
    </lineage>
</organism>
<dbReference type="Pfam" id="PF08925">
    <property type="entry name" value="DUF1907"/>
    <property type="match status" value="1"/>
</dbReference>
<comment type="subcellular location">
    <subcellularLocation>
        <location evidence="1">Nucleus</location>
    </subcellularLocation>
</comment>
<accession>A0A443RC76</accession>
<dbReference type="GO" id="GO:0016788">
    <property type="term" value="F:hydrolase activity, acting on ester bonds"/>
    <property type="evidence" value="ECO:0007669"/>
    <property type="project" value="TreeGrafter"/>
</dbReference>
<evidence type="ECO:0000256" key="2">
    <source>
        <dbReference type="ARBA" id="ARBA00011245"/>
    </source>
</evidence>
<dbReference type="PANTHER" id="PTHR13204">
    <property type="entry name" value="PTD012 PROTEIN"/>
    <property type="match status" value="1"/>
</dbReference>
<evidence type="ECO:0000313" key="8">
    <source>
        <dbReference type="EMBL" id="RWS12884.1"/>
    </source>
</evidence>
<evidence type="ECO:0000313" key="9">
    <source>
        <dbReference type="Proteomes" id="UP000285301"/>
    </source>
</evidence>
<evidence type="ECO:0000259" key="7">
    <source>
        <dbReference type="SMART" id="SM01168"/>
    </source>
</evidence>
<dbReference type="InterPro" id="IPR015021">
    <property type="entry name" value="C11orf54_DUF1907"/>
</dbReference>
<name>A0A443RC76_9ACAR</name>
<keyword evidence="3" id="KW-0479">Metal-binding</keyword>
<comment type="subunit">
    <text evidence="2">Monomer.</text>
</comment>
<comment type="caution">
    <text evidence="8">The sequence shown here is derived from an EMBL/GenBank/DDBJ whole genome shotgun (WGS) entry which is preliminary data.</text>
</comment>
<dbReference type="SMART" id="SM01168">
    <property type="entry name" value="DUF1907"/>
    <property type="match status" value="1"/>
</dbReference>
<evidence type="ECO:0000256" key="4">
    <source>
        <dbReference type="ARBA" id="ARBA00022801"/>
    </source>
</evidence>
<dbReference type="PANTHER" id="PTHR13204:SF1">
    <property type="entry name" value="ESTER HYDROLASE C11ORF54"/>
    <property type="match status" value="1"/>
</dbReference>
<keyword evidence="5" id="KW-0862">Zinc</keyword>
<dbReference type="GO" id="GO:0008270">
    <property type="term" value="F:zinc ion binding"/>
    <property type="evidence" value="ECO:0007669"/>
    <property type="project" value="TreeGrafter"/>
</dbReference>